<dbReference type="RefSeq" id="WP_377579102.1">
    <property type="nucleotide sequence ID" value="NZ_JBHTKA010000003.1"/>
</dbReference>
<evidence type="ECO:0000256" key="3">
    <source>
        <dbReference type="ARBA" id="ARBA00022692"/>
    </source>
</evidence>
<keyword evidence="4 6" id="KW-1133">Transmembrane helix</keyword>
<evidence type="ECO:0000256" key="1">
    <source>
        <dbReference type="ARBA" id="ARBA00004651"/>
    </source>
</evidence>
<evidence type="ECO:0000256" key="2">
    <source>
        <dbReference type="ARBA" id="ARBA00022475"/>
    </source>
</evidence>
<feature type="transmembrane region" description="Helical" evidence="6">
    <location>
        <begin position="399"/>
        <end position="422"/>
    </location>
</feature>
<dbReference type="PANTHER" id="PTHR30572">
    <property type="entry name" value="MEMBRANE COMPONENT OF TRANSPORTER-RELATED"/>
    <property type="match status" value="1"/>
</dbReference>
<accession>A0ABW3K3B5</accession>
<protein>
    <submittedName>
        <fullName evidence="9">ABC transporter permease</fullName>
    </submittedName>
</protein>
<dbReference type="InterPro" id="IPR025857">
    <property type="entry name" value="MacB_PCD"/>
</dbReference>
<name>A0ABW3K3B5_9BACT</name>
<dbReference type="Pfam" id="PF02687">
    <property type="entry name" value="FtsX"/>
    <property type="match status" value="2"/>
</dbReference>
<comment type="subcellular location">
    <subcellularLocation>
        <location evidence="1">Cell membrane</location>
        <topology evidence="1">Multi-pass membrane protein</topology>
    </subcellularLocation>
</comment>
<evidence type="ECO:0000256" key="6">
    <source>
        <dbReference type="SAM" id="Phobius"/>
    </source>
</evidence>
<feature type="transmembrane region" description="Helical" evidence="6">
    <location>
        <begin position="305"/>
        <end position="326"/>
    </location>
</feature>
<dbReference type="PANTHER" id="PTHR30572:SF18">
    <property type="entry name" value="ABC-TYPE MACROLIDE FAMILY EXPORT SYSTEM PERMEASE COMPONENT 2"/>
    <property type="match status" value="1"/>
</dbReference>
<keyword evidence="2" id="KW-1003">Cell membrane</keyword>
<dbReference type="Proteomes" id="UP001597112">
    <property type="component" value="Unassembled WGS sequence"/>
</dbReference>
<evidence type="ECO:0000259" key="8">
    <source>
        <dbReference type="Pfam" id="PF12704"/>
    </source>
</evidence>
<evidence type="ECO:0000259" key="7">
    <source>
        <dbReference type="Pfam" id="PF02687"/>
    </source>
</evidence>
<gene>
    <name evidence="9" type="ORF">ACFQ21_11525</name>
</gene>
<keyword evidence="5 6" id="KW-0472">Membrane</keyword>
<feature type="domain" description="MacB-like periplasmic core" evidence="8">
    <location>
        <begin position="454"/>
        <end position="616"/>
    </location>
</feature>
<dbReference type="InterPro" id="IPR050250">
    <property type="entry name" value="Macrolide_Exporter_MacB"/>
</dbReference>
<dbReference type="Pfam" id="PF12704">
    <property type="entry name" value="MacB_PCD"/>
    <property type="match status" value="2"/>
</dbReference>
<feature type="transmembrane region" description="Helical" evidence="6">
    <location>
        <begin position="729"/>
        <end position="746"/>
    </location>
</feature>
<dbReference type="EMBL" id="JBHTKA010000003">
    <property type="protein sequence ID" value="MFD0999941.1"/>
    <property type="molecule type" value="Genomic_DNA"/>
</dbReference>
<reference evidence="10" key="1">
    <citation type="journal article" date="2019" name="Int. J. Syst. Evol. Microbiol.">
        <title>The Global Catalogue of Microorganisms (GCM) 10K type strain sequencing project: providing services to taxonomists for standard genome sequencing and annotation.</title>
        <authorList>
            <consortium name="The Broad Institute Genomics Platform"/>
            <consortium name="The Broad Institute Genome Sequencing Center for Infectious Disease"/>
            <person name="Wu L."/>
            <person name="Ma J."/>
        </authorList>
    </citation>
    <scope>NUCLEOTIDE SEQUENCE [LARGE SCALE GENOMIC DNA]</scope>
    <source>
        <strain evidence="10">CCUG 58938</strain>
    </source>
</reference>
<feature type="transmembrane region" description="Helical" evidence="6">
    <location>
        <begin position="21"/>
        <end position="41"/>
    </location>
</feature>
<feature type="transmembrane region" description="Helical" evidence="6">
    <location>
        <begin position="785"/>
        <end position="807"/>
    </location>
</feature>
<sequence>MIKYYLLLFVRNIKRQRLFSAINLLGLTAGIVSTLLIYLYVDREFSYDRFHGNAENIYRINQTFIWGENDNNQFASLGPGVAYAIKTDIPEATEVTRVQPPGDFLVTNAEDKNNIRAFDESNILAVDSNFFEVFTFPLVKGDIKTALQKPHSAILTESTAKKYFGSKEAIGKFLQFGEDSVTETYEVTAIVRDVPDNSYIEFDILVSMSSFPRIMQSNDLWLWTTFETFVLLDKQASVPAFEAKLQTLPRKYAEGTLQRIMNQSFDDYIKSGKKWDLFAQPLTSIRLHSTNVYNRLNNVGNANTVYILMGVEVLIILLSCINFMNLSTAQYTRRIKESSLRKIMGSDKIQLALHFFSEAFMFCCLAALIGLGLVQLLLPFFNVLTESQLSLNLLQHPDILWVLLGLIVVMSLLSGSYPAIFLSKFSPVEAMKGKLRTGKQGKTLRNGLVTFQFVISMVLIVCTIVVFQQLRFLGQKDIGFDRENLMIINRVEWINDAENFVHALENIPGVEKASWCSGVPPYLADGDQFSGEDSGGKITPLNYIKADEHYAATLSINLKVGRNFFKDIPGDKDRIILNETAVNALGWNVDESVLGKKVDYPGRGRYEVIGVVKDFHYWSINQPIQPMAIFHIKNDIFTIGKKYAVLRVTPGSEESLTKLIASVQKNWQLHAGNHPFQYDFVDDSFERNFRSQEKFGQALTVFSALAIIIACFGLLGMIIYTLEQRTKEIGIRKVVGASVWNIWMLVVKDYTLLIMAAIALSTPLCIWGLNSWLEAFQYRVPISPWAFIIAGGSILATAWTITSYHVIKAALTNPVTVLKDE</sequence>
<feature type="domain" description="ABC3 transporter permease C-terminal" evidence="7">
    <location>
        <begin position="313"/>
        <end position="427"/>
    </location>
</feature>
<evidence type="ECO:0000256" key="4">
    <source>
        <dbReference type="ARBA" id="ARBA00022989"/>
    </source>
</evidence>
<feature type="transmembrane region" description="Helical" evidence="6">
    <location>
        <begin position="698"/>
        <end position="722"/>
    </location>
</feature>
<keyword evidence="3 6" id="KW-0812">Transmembrane</keyword>
<feature type="transmembrane region" description="Helical" evidence="6">
    <location>
        <begin position="752"/>
        <end position="773"/>
    </location>
</feature>
<dbReference type="InterPro" id="IPR003838">
    <property type="entry name" value="ABC3_permease_C"/>
</dbReference>
<feature type="transmembrane region" description="Helical" evidence="6">
    <location>
        <begin position="443"/>
        <end position="467"/>
    </location>
</feature>
<proteinExistence type="predicted"/>
<keyword evidence="10" id="KW-1185">Reference proteome</keyword>
<comment type="caution">
    <text evidence="9">The sequence shown here is derived from an EMBL/GenBank/DDBJ whole genome shotgun (WGS) entry which is preliminary data.</text>
</comment>
<evidence type="ECO:0000313" key="10">
    <source>
        <dbReference type="Proteomes" id="UP001597112"/>
    </source>
</evidence>
<organism evidence="9 10">
    <name type="scientific">Ohtaekwangia kribbensis</name>
    <dbReference type="NCBI Taxonomy" id="688913"/>
    <lineage>
        <taxon>Bacteria</taxon>
        <taxon>Pseudomonadati</taxon>
        <taxon>Bacteroidota</taxon>
        <taxon>Cytophagia</taxon>
        <taxon>Cytophagales</taxon>
        <taxon>Fulvivirgaceae</taxon>
        <taxon>Ohtaekwangia</taxon>
    </lineage>
</organism>
<evidence type="ECO:0000313" key="9">
    <source>
        <dbReference type="EMBL" id="MFD0999941.1"/>
    </source>
</evidence>
<feature type="transmembrane region" description="Helical" evidence="6">
    <location>
        <begin position="351"/>
        <end position="379"/>
    </location>
</feature>
<feature type="domain" description="MacB-like periplasmic core" evidence="8">
    <location>
        <begin position="20"/>
        <end position="247"/>
    </location>
</feature>
<feature type="domain" description="ABC3 transporter permease C-terminal" evidence="7">
    <location>
        <begin position="701"/>
        <end position="811"/>
    </location>
</feature>
<evidence type="ECO:0000256" key="5">
    <source>
        <dbReference type="ARBA" id="ARBA00023136"/>
    </source>
</evidence>